<evidence type="ECO:0000313" key="4">
    <source>
        <dbReference type="Proteomes" id="UP000179001"/>
    </source>
</evidence>
<accession>A0A1F5SZD9</accession>
<dbReference type="Gene3D" id="2.60.120.260">
    <property type="entry name" value="Galactose-binding domain-like"/>
    <property type="match status" value="2"/>
</dbReference>
<dbReference type="STRING" id="1798002.A2478_05225"/>
<dbReference type="Proteomes" id="UP000179001">
    <property type="component" value="Unassembled WGS sequence"/>
</dbReference>
<proteinExistence type="predicted"/>
<keyword evidence="2" id="KW-0812">Transmembrane</keyword>
<evidence type="ECO:0000256" key="2">
    <source>
        <dbReference type="SAM" id="Phobius"/>
    </source>
</evidence>
<gene>
    <name evidence="3" type="ORF">A2478_05225</name>
</gene>
<keyword evidence="2" id="KW-1133">Transmembrane helix</keyword>
<keyword evidence="2" id="KW-0472">Membrane</keyword>
<feature type="transmembrane region" description="Helical" evidence="2">
    <location>
        <begin position="12"/>
        <end position="30"/>
    </location>
</feature>
<dbReference type="EMBL" id="MFGJ01000007">
    <property type="protein sequence ID" value="OGF31856.1"/>
    <property type="molecule type" value="Genomic_DNA"/>
</dbReference>
<evidence type="ECO:0000313" key="3">
    <source>
        <dbReference type="EMBL" id="OGF31856.1"/>
    </source>
</evidence>
<feature type="region of interest" description="Disordered" evidence="1">
    <location>
        <begin position="254"/>
        <end position="277"/>
    </location>
</feature>
<reference evidence="3 4" key="1">
    <citation type="journal article" date="2016" name="Nat. Commun.">
        <title>Thousands of microbial genomes shed light on interconnected biogeochemical processes in an aquifer system.</title>
        <authorList>
            <person name="Anantharaman K."/>
            <person name="Brown C.T."/>
            <person name="Hug L.A."/>
            <person name="Sharon I."/>
            <person name="Castelle C.J."/>
            <person name="Probst A.J."/>
            <person name="Thomas B.C."/>
            <person name="Singh A."/>
            <person name="Wilkins M.J."/>
            <person name="Karaoz U."/>
            <person name="Brodie E.L."/>
            <person name="Williams K.H."/>
            <person name="Hubbard S.S."/>
            <person name="Banfield J.F."/>
        </authorList>
    </citation>
    <scope>NUCLEOTIDE SEQUENCE [LARGE SCALE GENOMIC DNA]</scope>
</reference>
<organism evidence="3 4">
    <name type="scientific">Candidatus Falkowbacteria bacterium RIFOXYC2_FULL_36_12</name>
    <dbReference type="NCBI Taxonomy" id="1798002"/>
    <lineage>
        <taxon>Bacteria</taxon>
        <taxon>Candidatus Falkowiibacteriota</taxon>
    </lineage>
</organism>
<feature type="compositionally biased region" description="Basic and acidic residues" evidence="1">
    <location>
        <begin position="254"/>
        <end position="267"/>
    </location>
</feature>
<sequence>MKKVQNCRYIKPLFTLLVVIVFLIFANIIVPPKTAFAELPVIDPAGTSVDIAIETDRIITEKTNKLEETIGDKIEKVLIRTAAINLKNLAVTVAQDLAEQSVNWLETGEWGQQPVWQLDTWSTYVDRVREAVLTDVLSELSTAQPWADKFDICEPSLDVKLRVIRSLEVNTKRNPFDAQVQNRRCSWNKVKDRWSAFADELQSKYVDNPSVASFVAIEQVVKGFEPKQSDIGTYLYTYDLAESAQREQEQVAKEERLEGEGSFKPKTDITGTTIQNPPDVSKELLSSQISKTLDAPASEEEKAWNVIESIPEAIGSTFLNSFVSQRFVNALFDRISQGYVSNSYNPSQGVFDYKTVAENQISRLKKIGFKTSSREIDQLTEFTTCDPGTINRGPNNCVITEDFADAVRTANYGTPLTVQEALNQQLIPNLAFISPQNSDNLDDDCYLNGYCYYNLVKLRKARIIPIGWELAAQAVSANGDPAKTLSFMLGCFNAPAAVTSCDPYRYLVDPDWVLKYPKARCDAVASGPTLLASNTTDRAEYCADVKSCVATDEEGNCHYAYCAAEENVWKFTGDICPAVADSCTTLTQRDGKKFNYLLNTVDFGSCDANSVGCLGYSSWLTSSTATDRVWAENYPADYYKTGSSIVHLNSQIETESCSPNDEGCTRVINTSNRFGANLVPNSNFDLFVGEANDTTADMITGWNNSEADNFIVTDTGYQSSNSVSLGASGQLYLTQDLQITPLKYSRYYLFSAVVSGSQVVELIPTVARLNYSMRRMGGTFDVTFTSTTENLNPLNDSYIYTTQIEDLGGGWQRINKIVRLAPDVAYLGMRFSGIESSVIDEVQISEAVSPFEVYDYSDYGTIGLDFIKIAPDYYGCYDSALYTDPAFSRGIRQGETTWYTPVNVSDILDKTSNNSEKCSDFAELCAAEEVGCQLFNPTDGGTSVTAVASPEDLCPSQCVGYATYSQASTNFVSTQFPLYFMPSTAESCSANQVSCEEFTNLDDLDAGGEGTEYYSDLRLCKKSDNPETDTSCGTYYTWVGTDVSGYQLQAHQFEMNNSVPKVVQKSPITRECSPSTFDPINFPECRELYDKNGNVSYYILDNLVLCSQNCHPYRRTLKYDAEIQCTSRGGEWRADNECVFWANPDFSKSCDKSNAGCREYRGNTANDVDQLLNDTFDASTIWTGGEISQRSSINGGKSLKLTSGQTSGRRLSNSLIPGESYIVSFWAESPGSTARADINLGSSSLESRVEIQSTPADQTQFLHYDTAIFVPTEAVNEINIQSNSGTIYFDSIEVKRLSDTHYLITNSWSTPTACDQTLSKQYLPQAQLGCREFESSVAGSQTLRGFRNICRQSAVGCQAVIDTQNSTNPFSQSYDNDNGAFTTDQDNLMYLVLSDDVRCKVFGIGCTMLGVPNYDQNNQIESDNWATNFFKLDFDNLDKYLCLGRDNRCDEFTTSDNNTYYFKEPGERTCEYKVGSDGNEGWFVTGTEDSCPSGTFDYYADGTGHLLHSSTATYDGWVGQCKSKYDSCTAFLDPVDVEGGSTKGSAYYYLNNEDIQSCSTVSEKDGCLLFNDTSVKNAQGFNQLLFNSASTYEASSADGGRGVSPLANSTDQALQGLKLLLENLNIDCSLHTNYCPEVRAIFNQPDTNSVERTAITNSVFALLGTTPSASAGPVGVNQCTYESVLCYAANEANIFQDSNRIIKVVRDRECAEWYDCKSGQTVFDPVTNTSKFVCQGLGLCDAIGEAENTGQCSHFVSEGPSDSLLTTNQLLNATNYTQVRRTQGVSWGQLDYSGYSISNRYPLQFYNSYNINARDNALPKDYRLVHLTSQTCTSDDACGAGRRCLGDVCVEGVATADIISASSAECRAYPQADSPFNASVKKLGNQTAQAYENVLTCEGDENFACGCAYTKVSFGGGYIDKYFPNSISQYIETDKVGFCQDIPDRQCACAGLITEDDNITRNAIDRSTMCESYDCSDSGQLGMCMKKDIDRVKYLGMQGYCLERDGSLKLSGQGDTACLSWYPVDSLSGLQDLYAQYDEAGYDPNAFENDGGRLYCLGAAGLETDDTPYEDPISYRARIFDDYRYYIPSGGNDYREYFTGYSGEPLYKQDLIGFSFACNEGQDEDWCEGESATTWYEKSHSQDFQGYNFFKKSARSINPSGSAPNTLVTGNLSTYNFTRDQDKYRQWTYWQITWSEKDFVSSRFLESDTLYQYGGSGKKLGEFDDDKYLMFVKDGGVENKDLITNEVLGDAEDVFKPIPAGVLHGVNWSSQGCTEDNDCGNGKCIKDSYYGNYCSNVQCNPATDYDLNPAQFPCNNNANQQVEGETIWYCQSDQSQVGYCNYNTLAQSARQINSHCWGEDNYFGVRVLFDENDQFKGVWASICDDSNSIGWQDFTLDLLKGEYCQDVIQVVEEDALGSNKAYTDNFYKYLKTGDNLVLESGATHDKLWDATTRSLEYGLSPTTALNPFGSAYGSAVSTDEGDPVYVPFDSTNDDGTDLAENPGGTPFFAGLGNNAHTAGKPISCEGGETANCDNVTKSSGYSVFINNLFANVYNRWIYQNDKYVNLAGSMPVAGDFALTNSHQPPIVAGVVFTGNSDPITGNETSAADINTISIGTQSRGDIRYSGEDYSAQMTFYAWANSNQMPITSVLVDWNDGSTVVGLDEGKLKNHKPVCQQLAGELLQRCKIDNAGKYIPDYACRETTDCPVGTSCLGTQYDVFGDTTDACSPQEFFKFEHRYTCEGQGDRVCSGSVISNCWNATEQACQFIPQVQVKDSWGWCNGSCGHQKSTWVTDGCYEGECSRTAPEPWTRFAGRILIKP</sequence>
<comment type="caution">
    <text evidence="3">The sequence shown here is derived from an EMBL/GenBank/DDBJ whole genome shotgun (WGS) entry which is preliminary data.</text>
</comment>
<evidence type="ECO:0008006" key="5">
    <source>
        <dbReference type="Google" id="ProtNLM"/>
    </source>
</evidence>
<protein>
    <recommendedName>
        <fullName evidence="5">CBM-cenC domain-containing protein</fullName>
    </recommendedName>
</protein>
<name>A0A1F5SZD9_9BACT</name>
<evidence type="ECO:0000256" key="1">
    <source>
        <dbReference type="SAM" id="MobiDB-lite"/>
    </source>
</evidence>